<evidence type="ECO:0000313" key="1">
    <source>
        <dbReference type="EMBL" id="KAH6927456.1"/>
    </source>
</evidence>
<proteinExistence type="predicted"/>
<sequence length="340" mass="37671">MLRSELYRQVRHLKDWLYHVCLKSEKPWAVSTRLRGLRCSMAALTEVYLNQLRVSLPKKPRRRAASTPVAYLDGASLSPNFDEMLKMGPKFRLEPRAQSTSCWQLCIGGGLKGLKTWGNNRKGKDLRPIVAHFEKNHLRLLQADKEGAFVIMPSSAFDLKASEAIQKNFKSHKPGCPVRAIVTEDAPWQKLVSGFLQRALKGLVPNDPFAVRGSLVIVENLSRGFPSANAAFSVDIEDMFYSIQQDELLEAPLGWLLGATIPVVGSSLGGVFLLRSPMPVAHPGLSKISLLIFIPSTVTVEGISSARLSAAVFRRSTSCRYLLCSWLGLPAISYANPRRD</sequence>
<evidence type="ECO:0000313" key="2">
    <source>
        <dbReference type="Proteomes" id="UP000821845"/>
    </source>
</evidence>
<organism evidence="1 2">
    <name type="scientific">Hyalomma asiaticum</name>
    <name type="common">Tick</name>
    <dbReference type="NCBI Taxonomy" id="266040"/>
    <lineage>
        <taxon>Eukaryota</taxon>
        <taxon>Metazoa</taxon>
        <taxon>Ecdysozoa</taxon>
        <taxon>Arthropoda</taxon>
        <taxon>Chelicerata</taxon>
        <taxon>Arachnida</taxon>
        <taxon>Acari</taxon>
        <taxon>Parasitiformes</taxon>
        <taxon>Ixodida</taxon>
        <taxon>Ixodoidea</taxon>
        <taxon>Ixodidae</taxon>
        <taxon>Hyalomminae</taxon>
        <taxon>Hyalomma</taxon>
    </lineage>
</organism>
<accession>A0ACB7S0M9</accession>
<protein>
    <submittedName>
        <fullName evidence="1">Uncharacterized protein</fullName>
    </submittedName>
</protein>
<dbReference type="EMBL" id="CM023486">
    <property type="protein sequence ID" value="KAH6927456.1"/>
    <property type="molecule type" value="Genomic_DNA"/>
</dbReference>
<reference evidence="1" key="1">
    <citation type="submission" date="2020-05" db="EMBL/GenBank/DDBJ databases">
        <title>Large-scale comparative analyses of tick genomes elucidate their genetic diversity and vector capacities.</title>
        <authorList>
            <person name="Jia N."/>
            <person name="Wang J."/>
            <person name="Shi W."/>
            <person name="Du L."/>
            <person name="Sun Y."/>
            <person name="Zhan W."/>
            <person name="Jiang J."/>
            <person name="Wang Q."/>
            <person name="Zhang B."/>
            <person name="Ji P."/>
            <person name="Sakyi L.B."/>
            <person name="Cui X."/>
            <person name="Yuan T."/>
            <person name="Jiang B."/>
            <person name="Yang W."/>
            <person name="Lam T.T.-Y."/>
            <person name="Chang Q."/>
            <person name="Ding S."/>
            <person name="Wang X."/>
            <person name="Zhu J."/>
            <person name="Ruan X."/>
            <person name="Zhao L."/>
            <person name="Wei J."/>
            <person name="Que T."/>
            <person name="Du C."/>
            <person name="Cheng J."/>
            <person name="Dai P."/>
            <person name="Han X."/>
            <person name="Huang E."/>
            <person name="Gao Y."/>
            <person name="Liu J."/>
            <person name="Shao H."/>
            <person name="Ye R."/>
            <person name="Li L."/>
            <person name="Wei W."/>
            <person name="Wang X."/>
            <person name="Wang C."/>
            <person name="Yang T."/>
            <person name="Huo Q."/>
            <person name="Li W."/>
            <person name="Guo W."/>
            <person name="Chen H."/>
            <person name="Zhou L."/>
            <person name="Ni X."/>
            <person name="Tian J."/>
            <person name="Zhou Y."/>
            <person name="Sheng Y."/>
            <person name="Liu T."/>
            <person name="Pan Y."/>
            <person name="Xia L."/>
            <person name="Li J."/>
            <person name="Zhao F."/>
            <person name="Cao W."/>
        </authorList>
    </citation>
    <scope>NUCLEOTIDE SEQUENCE</scope>
    <source>
        <strain evidence="1">Hyas-2018</strain>
    </source>
</reference>
<dbReference type="Proteomes" id="UP000821845">
    <property type="component" value="Chromosome 6"/>
</dbReference>
<comment type="caution">
    <text evidence="1">The sequence shown here is derived from an EMBL/GenBank/DDBJ whole genome shotgun (WGS) entry which is preliminary data.</text>
</comment>
<keyword evidence="2" id="KW-1185">Reference proteome</keyword>
<gene>
    <name evidence="1" type="ORF">HPB50_004186</name>
</gene>
<name>A0ACB7S0M9_HYAAI</name>